<evidence type="ECO:0000313" key="2">
    <source>
        <dbReference type="EMBL" id="EED95066.1"/>
    </source>
</evidence>
<feature type="compositionally biased region" description="Polar residues" evidence="1">
    <location>
        <begin position="261"/>
        <end position="279"/>
    </location>
</feature>
<feature type="region of interest" description="Disordered" evidence="1">
    <location>
        <begin position="169"/>
        <end position="189"/>
    </location>
</feature>
<sequence length="748" mass="83631">MTNSIGQFSAAEVFPSPYLLPMSASSSASTTVPPSLERTAAEAAAAIQHEQQSLHPPPNSAVPHSRQPPSHPTTLPLPAAAVQQQRQTANRVSLSPISMPRKYQNPMVNNPYKKDPPSSSTTNANVNGSVRAERNFNTTTMSTKQKFIEKYRLQAMHHSHRYGNASRRRIIQHGNSRNGDRGEGGRNSNNSLFVVQSYSAMELYRKHESWRSWWRKHYKNQNLQQEKTTKENAPLSRGCGMKLMRPRLFLFSRCSGGGGSNEQSVPIGQSTPHHQQQPNEGVWELGTGITELSGEGGSGKTQISLSLCATTAMTPLINDNNSQGATHCTSIYITMGEGIPSSKIAMRLEQMVRARRENMHEQCNNAHKVNISNNGNFFNTGREEEEIKQILSRIWLLSIRNEEEFIELVESHLPQMLEQQRQYQQQLQQQTAMNNHNHHHQNEQQPADPISSARIGIIAFDGIAGFFRFSDPLLSFTTSKSSNSLFHRQRSSKLFQISSHLRRLSDVYDIPMLITNQVTASIAEGGGDGGGVVASTQEHGVVPALGLIWSNCVTTRYILQRKEATVATGANPTINYDGKDGSENGRCLEPLRNSTVLEQLDLSLVGRHESPDIQRPVVLSDIVIPILESIIGTEVNSVKNLQLPMKWRWGVDLHSNECPRLLDFLEMLPQLLNSREQSCSLCRRQPLETEQLIGTNNLGDCHRIQHKTCYVCVEHVCNTCNQGDEVLNYCRHRMRMSCQQCCSSNDTV</sequence>
<dbReference type="PANTHER" id="PTHR46487:SF1">
    <property type="entry name" value="DNA REPAIR PROTEIN XRCC3"/>
    <property type="match status" value="1"/>
</dbReference>
<gene>
    <name evidence="2" type="ORF">THAPSDRAFT_2081</name>
</gene>
<feature type="region of interest" description="Disordered" evidence="1">
    <location>
        <begin position="420"/>
        <end position="448"/>
    </location>
</feature>
<dbReference type="GO" id="GO:0005657">
    <property type="term" value="C:replication fork"/>
    <property type="evidence" value="ECO:0000318"/>
    <property type="project" value="GO_Central"/>
</dbReference>
<feature type="region of interest" description="Disordered" evidence="1">
    <location>
        <begin position="260"/>
        <end position="280"/>
    </location>
</feature>
<dbReference type="AlphaFoldDB" id="B8BTB8"/>
<dbReference type="STRING" id="35128.B8BTB8"/>
<reference evidence="2 3" key="2">
    <citation type="journal article" date="2008" name="Nature">
        <title>The Phaeodactylum genome reveals the evolutionary history of diatom genomes.</title>
        <authorList>
            <person name="Bowler C."/>
            <person name="Allen A.E."/>
            <person name="Badger J.H."/>
            <person name="Grimwood J."/>
            <person name="Jabbari K."/>
            <person name="Kuo A."/>
            <person name="Maheswari U."/>
            <person name="Martens C."/>
            <person name="Maumus F."/>
            <person name="Otillar R.P."/>
            <person name="Rayko E."/>
            <person name="Salamov A."/>
            <person name="Vandepoele K."/>
            <person name="Beszteri B."/>
            <person name="Gruber A."/>
            <person name="Heijde M."/>
            <person name="Katinka M."/>
            <person name="Mock T."/>
            <person name="Valentin K."/>
            <person name="Verret F."/>
            <person name="Berges J.A."/>
            <person name="Brownlee C."/>
            <person name="Cadoret J.P."/>
            <person name="Chiovitti A."/>
            <person name="Choi C.J."/>
            <person name="Coesel S."/>
            <person name="De Martino A."/>
            <person name="Detter J.C."/>
            <person name="Durkin C."/>
            <person name="Falciatore A."/>
            <person name="Fournet J."/>
            <person name="Haruta M."/>
            <person name="Huysman M.J."/>
            <person name="Jenkins B.D."/>
            <person name="Jiroutova K."/>
            <person name="Jorgensen R.E."/>
            <person name="Joubert Y."/>
            <person name="Kaplan A."/>
            <person name="Kroger N."/>
            <person name="Kroth P.G."/>
            <person name="La Roche J."/>
            <person name="Lindquist E."/>
            <person name="Lommer M."/>
            <person name="Martin-Jezequel V."/>
            <person name="Lopez P.J."/>
            <person name="Lucas S."/>
            <person name="Mangogna M."/>
            <person name="McGinnis K."/>
            <person name="Medlin L.K."/>
            <person name="Montsant A."/>
            <person name="Oudot-Le Secq M.P."/>
            <person name="Napoli C."/>
            <person name="Obornik M."/>
            <person name="Parker M.S."/>
            <person name="Petit J.L."/>
            <person name="Porcel B.M."/>
            <person name="Poulsen N."/>
            <person name="Robison M."/>
            <person name="Rychlewski L."/>
            <person name="Rynearson T.A."/>
            <person name="Schmutz J."/>
            <person name="Shapiro H."/>
            <person name="Siaut M."/>
            <person name="Stanley M."/>
            <person name="Sussman M.R."/>
            <person name="Taylor A.R."/>
            <person name="Vardi A."/>
            <person name="von Dassow P."/>
            <person name="Vyverman W."/>
            <person name="Willis A."/>
            <person name="Wyrwicz L.S."/>
            <person name="Rokhsar D.S."/>
            <person name="Weissenbach J."/>
            <person name="Armbrust E.V."/>
            <person name="Green B.R."/>
            <person name="Van de Peer Y."/>
            <person name="Grigoriev I.V."/>
        </authorList>
    </citation>
    <scope>NUCLEOTIDE SEQUENCE [LARGE SCALE GENOMIC DNA]</scope>
    <source>
        <strain evidence="2 3">CCMP1335</strain>
    </source>
</reference>
<keyword evidence="3" id="KW-1185">Reference proteome</keyword>
<proteinExistence type="predicted"/>
<name>B8BTB8_THAPS</name>
<dbReference type="KEGG" id="tps:THAPSDRAFT_2081"/>
<dbReference type="PaxDb" id="35128-Thaps2081"/>
<dbReference type="GO" id="GO:0090656">
    <property type="term" value="P:t-circle formation"/>
    <property type="evidence" value="ECO:0000318"/>
    <property type="project" value="GO_Central"/>
</dbReference>
<dbReference type="GO" id="GO:0033065">
    <property type="term" value="C:Rad51C-XRCC3 complex"/>
    <property type="evidence" value="ECO:0000318"/>
    <property type="project" value="GO_Central"/>
</dbReference>
<evidence type="ECO:0000313" key="3">
    <source>
        <dbReference type="Proteomes" id="UP000001449"/>
    </source>
</evidence>
<dbReference type="SUPFAM" id="SSF52540">
    <property type="entry name" value="P-loop containing nucleoside triphosphate hydrolases"/>
    <property type="match status" value="1"/>
</dbReference>
<protein>
    <submittedName>
        <fullName evidence="2">Uncharacterized protein</fullName>
    </submittedName>
</protein>
<dbReference type="Gene3D" id="3.40.50.300">
    <property type="entry name" value="P-loop containing nucleotide triphosphate hydrolases"/>
    <property type="match status" value="1"/>
</dbReference>
<evidence type="ECO:0000256" key="1">
    <source>
        <dbReference type="SAM" id="MobiDB-lite"/>
    </source>
</evidence>
<dbReference type="GeneID" id="7442184"/>
<accession>B8BTB8</accession>
<dbReference type="EMBL" id="CM000639">
    <property type="protein sequence ID" value="EED95066.1"/>
    <property type="molecule type" value="Genomic_DNA"/>
</dbReference>
<dbReference type="eggNOG" id="KOG1564">
    <property type="taxonomic scope" value="Eukaryota"/>
</dbReference>
<dbReference type="RefSeq" id="XP_002287623.1">
    <property type="nucleotide sequence ID" value="XM_002287587.1"/>
</dbReference>
<dbReference type="InterPro" id="IPR027417">
    <property type="entry name" value="P-loop_NTPase"/>
</dbReference>
<feature type="region of interest" description="Disordered" evidence="1">
    <location>
        <begin position="45"/>
        <end position="128"/>
    </location>
</feature>
<dbReference type="GO" id="GO:0000722">
    <property type="term" value="P:telomere maintenance via recombination"/>
    <property type="evidence" value="ECO:0000318"/>
    <property type="project" value="GO_Central"/>
</dbReference>
<dbReference type="InParanoid" id="B8BTB8"/>
<dbReference type="Proteomes" id="UP000001449">
    <property type="component" value="Chromosome 2"/>
</dbReference>
<feature type="compositionally biased region" description="Low complexity" evidence="1">
    <location>
        <begin position="420"/>
        <end position="435"/>
    </location>
</feature>
<dbReference type="HOGENOM" id="CLU_371944_0_0_1"/>
<feature type="compositionally biased region" description="Polar residues" evidence="1">
    <location>
        <begin position="117"/>
        <end position="128"/>
    </location>
</feature>
<feature type="compositionally biased region" description="Polar residues" evidence="1">
    <location>
        <begin position="82"/>
        <end position="96"/>
    </location>
</feature>
<dbReference type="GO" id="GO:0045003">
    <property type="term" value="P:double-strand break repair via synthesis-dependent strand annealing"/>
    <property type="evidence" value="ECO:0000318"/>
    <property type="project" value="GO_Central"/>
</dbReference>
<reference evidence="2 3" key="1">
    <citation type="journal article" date="2004" name="Science">
        <title>The genome of the diatom Thalassiosira pseudonana: ecology, evolution, and metabolism.</title>
        <authorList>
            <person name="Armbrust E.V."/>
            <person name="Berges J.A."/>
            <person name="Bowler C."/>
            <person name="Green B.R."/>
            <person name="Martinez D."/>
            <person name="Putnam N.H."/>
            <person name="Zhou S."/>
            <person name="Allen A.E."/>
            <person name="Apt K.E."/>
            <person name="Bechner M."/>
            <person name="Brzezinski M.A."/>
            <person name="Chaal B.K."/>
            <person name="Chiovitti A."/>
            <person name="Davis A.K."/>
            <person name="Demarest M.S."/>
            <person name="Detter J.C."/>
            <person name="Glavina T."/>
            <person name="Goodstein D."/>
            <person name="Hadi M.Z."/>
            <person name="Hellsten U."/>
            <person name="Hildebrand M."/>
            <person name="Jenkins B.D."/>
            <person name="Jurka J."/>
            <person name="Kapitonov V.V."/>
            <person name="Kroger N."/>
            <person name="Lau W.W."/>
            <person name="Lane T.W."/>
            <person name="Larimer F.W."/>
            <person name="Lippmeier J.C."/>
            <person name="Lucas S."/>
            <person name="Medina M."/>
            <person name="Montsant A."/>
            <person name="Obornik M."/>
            <person name="Parker M.S."/>
            <person name="Palenik B."/>
            <person name="Pazour G.J."/>
            <person name="Richardson P.M."/>
            <person name="Rynearson T.A."/>
            <person name="Saito M.A."/>
            <person name="Schwartz D.C."/>
            <person name="Thamatrakoln K."/>
            <person name="Valentin K."/>
            <person name="Vardi A."/>
            <person name="Wilkerson F.P."/>
            <person name="Rokhsar D.S."/>
        </authorList>
    </citation>
    <scope>NUCLEOTIDE SEQUENCE [LARGE SCALE GENOMIC DNA]</scope>
    <source>
        <strain evidence="2 3">CCMP1335</strain>
    </source>
</reference>
<dbReference type="GO" id="GO:0071140">
    <property type="term" value="P:resolution of mitotic recombination intermediates"/>
    <property type="evidence" value="ECO:0000318"/>
    <property type="project" value="GO_Central"/>
</dbReference>
<dbReference type="PANTHER" id="PTHR46487">
    <property type="entry name" value="DNA REPAIR PROTEIN XRCC3"/>
    <property type="match status" value="1"/>
</dbReference>
<organism evidence="2 3">
    <name type="scientific">Thalassiosira pseudonana</name>
    <name type="common">Marine diatom</name>
    <name type="synonym">Cyclotella nana</name>
    <dbReference type="NCBI Taxonomy" id="35128"/>
    <lineage>
        <taxon>Eukaryota</taxon>
        <taxon>Sar</taxon>
        <taxon>Stramenopiles</taxon>
        <taxon>Ochrophyta</taxon>
        <taxon>Bacillariophyta</taxon>
        <taxon>Coscinodiscophyceae</taxon>
        <taxon>Thalassiosirophycidae</taxon>
        <taxon>Thalassiosirales</taxon>
        <taxon>Thalassiosiraceae</taxon>
        <taxon>Thalassiosira</taxon>
    </lineage>
</organism>